<keyword evidence="2" id="KW-1133">Transmembrane helix</keyword>
<dbReference type="EMBL" id="ATND01000001">
    <property type="protein sequence ID" value="EPP38637.1"/>
    <property type="molecule type" value="Genomic_DNA"/>
</dbReference>
<dbReference type="Pfam" id="PF02325">
    <property type="entry name" value="CCB3_YggT"/>
    <property type="match status" value="1"/>
</dbReference>
<evidence type="ECO:0000256" key="2">
    <source>
        <dbReference type="SAM" id="Phobius"/>
    </source>
</evidence>
<gene>
    <name evidence="3" type="ORF">CP10881SC42_0201</name>
</gene>
<dbReference type="RefSeq" id="WP_020355683.1">
    <property type="nucleotide sequence ID" value="NZ_KE360587.1"/>
</dbReference>
<keyword evidence="2" id="KW-0472">Membrane</keyword>
<reference evidence="3" key="1">
    <citation type="submission" date="2013-04" db="EMBL/GenBank/DDBJ databases">
        <title>Genome sequence of Chlamydia psittaci 10_881_SC42.</title>
        <authorList>
            <person name="Huot-Creasy H."/>
            <person name="McCracken C.L."/>
            <person name="Humphries M."/>
            <person name="Sachse K."/>
            <person name="Laroucau K."/>
            <person name="Bavoil P."/>
            <person name="Myers G.S."/>
        </authorList>
    </citation>
    <scope>NUCLEOTIDE SEQUENCE [LARGE SCALE GENOMIC DNA]</scope>
    <source>
        <strain evidence="3">10_881_SC42</strain>
    </source>
</reference>
<protein>
    <submittedName>
        <fullName evidence="3">YGGT family protein</fullName>
    </submittedName>
</protein>
<dbReference type="InterPro" id="IPR003425">
    <property type="entry name" value="CCB3/YggT"/>
</dbReference>
<comment type="similarity">
    <text evidence="1">Belongs to the YggT family.</text>
</comment>
<sequence length="98" mass="11683">MVSYFLRTAINVYSFFILVYILASWIPESRNALWYRYILKLVDPYLALFRKFIPRIGFIDISPLIALLCLEAVPFIVIRALRFIVIHIFHASWLLQYI</sequence>
<comment type="caution">
    <text evidence="3">The sequence shown here is derived from an EMBL/GenBank/DDBJ whole genome shotgun (WGS) entry which is preliminary data.</text>
</comment>
<feature type="transmembrane region" description="Helical" evidence="2">
    <location>
        <begin position="9"/>
        <end position="27"/>
    </location>
</feature>
<keyword evidence="2" id="KW-0812">Transmembrane</keyword>
<feature type="transmembrane region" description="Helical" evidence="2">
    <location>
        <begin position="65"/>
        <end position="89"/>
    </location>
</feature>
<keyword evidence="4" id="KW-1185">Reference proteome</keyword>
<dbReference type="PANTHER" id="PTHR33219:SF14">
    <property type="entry name" value="PROTEIN COFACTOR ASSEMBLY OF COMPLEX C SUBUNIT B CCB3, CHLOROPLASTIC-RELATED"/>
    <property type="match status" value="1"/>
</dbReference>
<organism evidence="3 4">
    <name type="scientific">Chlamydia avium</name>
    <dbReference type="NCBI Taxonomy" id="1457141"/>
    <lineage>
        <taxon>Bacteria</taxon>
        <taxon>Pseudomonadati</taxon>
        <taxon>Chlamydiota</taxon>
        <taxon>Chlamydiia</taxon>
        <taxon>Chlamydiales</taxon>
        <taxon>Chlamydiaceae</taxon>
        <taxon>Chlamydia/Chlamydophila group</taxon>
        <taxon>Chlamydia</taxon>
    </lineage>
</organism>
<evidence type="ECO:0000313" key="4">
    <source>
        <dbReference type="Proteomes" id="UP000014821"/>
    </source>
</evidence>
<accession>A0ABN0MSV3</accession>
<dbReference type="PANTHER" id="PTHR33219">
    <property type="entry name" value="YLMG HOMOLOG PROTEIN 2, CHLOROPLASTIC"/>
    <property type="match status" value="1"/>
</dbReference>
<proteinExistence type="inferred from homology"/>
<name>A0ABN0MSV3_9CHLA</name>
<evidence type="ECO:0000313" key="3">
    <source>
        <dbReference type="EMBL" id="EPP38637.1"/>
    </source>
</evidence>
<evidence type="ECO:0000256" key="1">
    <source>
        <dbReference type="ARBA" id="ARBA00010894"/>
    </source>
</evidence>
<dbReference type="Proteomes" id="UP000014821">
    <property type="component" value="Unassembled WGS sequence"/>
</dbReference>